<dbReference type="InterPro" id="IPR046349">
    <property type="entry name" value="C1-like_sf"/>
</dbReference>
<accession>A0A7J7H6S5</accession>
<evidence type="ECO:0000313" key="2">
    <source>
        <dbReference type="EMBL" id="KAF5948195.1"/>
    </source>
</evidence>
<gene>
    <name evidence="2" type="ORF">HYC85_014152</name>
</gene>
<organism evidence="2 3">
    <name type="scientific">Camellia sinensis</name>
    <name type="common">Tea plant</name>
    <name type="synonym">Thea sinensis</name>
    <dbReference type="NCBI Taxonomy" id="4442"/>
    <lineage>
        <taxon>Eukaryota</taxon>
        <taxon>Viridiplantae</taxon>
        <taxon>Streptophyta</taxon>
        <taxon>Embryophyta</taxon>
        <taxon>Tracheophyta</taxon>
        <taxon>Spermatophyta</taxon>
        <taxon>Magnoliopsida</taxon>
        <taxon>eudicotyledons</taxon>
        <taxon>Gunneridae</taxon>
        <taxon>Pentapetalae</taxon>
        <taxon>asterids</taxon>
        <taxon>Ericales</taxon>
        <taxon>Theaceae</taxon>
        <taxon>Camellia</taxon>
    </lineage>
</organism>
<feature type="region of interest" description="Disordered" evidence="1">
    <location>
        <begin position="595"/>
        <end position="617"/>
    </location>
</feature>
<sequence length="617" mass="68304">MASPNQQTVDYPSCKLVIVGDGRTGKTTFVKRSSMVQVDGVAPDKPRDSAVPSRMKQFSAVNKLKKMATTKEFTVQKFRLRSNYYNYMVVLLTADYTAGPLFRLVMGILALTLEGQTGGLAPFEMVSLIIEAFAWYSMVIMLGVETKVYISCSGGTADLGSFMLCFEQGYDHSFLGKNTLSLIKALSGFNKGIYDDLNDPISSAGPSAPAPTLPNLPVLSIEQIMASQSNIEANHFTLKSCMETRMYKDARAKISVLKVENRELKWQAISMARFGAPSYFAFDGRWGVYSLGGSTGAGPSRVDNKKRKSSAEEPSKSMTISLPFTHFPWPPPSSPSHPPHTTTTTIIFTIFVPFSDDDDMRCEGFKSAGFMKEMQSIEEGKQVACENHHGICAICLNKIVLQETALVKGCKHAYWYRPSYNVSPGRDLTVVRREDGSGGDAEDRILQANESAGRMELLGEVWKLRKMEERLWLQKSRLNWSLKGDKNTSKIKSTCHVHPLDLANSLEEDGGLDDEYYCDACATERIPKQPVYHCMEGCLYAAHVNCTPNPSEQDEYTGKPIEPNFTINSPPRSSSTWAQPAVERLVQPWCSAGPSCGTEPMGRAENGPSPYKDIRMD</sequence>
<name>A0A7J7H6S5_CAMSI</name>
<dbReference type="SUPFAM" id="SSF57889">
    <property type="entry name" value="Cysteine-rich domain"/>
    <property type="match status" value="1"/>
</dbReference>
<dbReference type="PANTHER" id="PTHR47361">
    <property type="entry name" value="RING/U-BOX SUPERFAMILY PROTEIN"/>
    <property type="match status" value="1"/>
</dbReference>
<dbReference type="Proteomes" id="UP000593564">
    <property type="component" value="Unassembled WGS sequence"/>
</dbReference>
<reference evidence="2 3" key="2">
    <citation type="submission" date="2020-07" db="EMBL/GenBank/DDBJ databases">
        <title>Genome assembly of wild tea tree DASZ reveals pedigree and selection history of tea varieties.</title>
        <authorList>
            <person name="Zhang W."/>
        </authorList>
    </citation>
    <scope>NUCLEOTIDE SEQUENCE [LARGE SCALE GENOMIC DNA]</scope>
    <source>
        <strain evidence="3">cv. G240</strain>
        <tissue evidence="2">Leaf</tissue>
    </source>
</reference>
<reference evidence="3" key="1">
    <citation type="journal article" date="2020" name="Nat. Commun.">
        <title>Genome assembly of wild tea tree DASZ reveals pedigree and selection history of tea varieties.</title>
        <authorList>
            <person name="Zhang W."/>
            <person name="Zhang Y."/>
            <person name="Qiu H."/>
            <person name="Guo Y."/>
            <person name="Wan H."/>
            <person name="Zhang X."/>
            <person name="Scossa F."/>
            <person name="Alseekh S."/>
            <person name="Zhang Q."/>
            <person name="Wang P."/>
            <person name="Xu L."/>
            <person name="Schmidt M.H."/>
            <person name="Jia X."/>
            <person name="Li D."/>
            <person name="Zhu A."/>
            <person name="Guo F."/>
            <person name="Chen W."/>
            <person name="Ni D."/>
            <person name="Usadel B."/>
            <person name="Fernie A.R."/>
            <person name="Wen W."/>
        </authorList>
    </citation>
    <scope>NUCLEOTIDE SEQUENCE [LARGE SCALE GENOMIC DNA]</scope>
    <source>
        <strain evidence="3">cv. G240</strain>
    </source>
</reference>
<proteinExistence type="predicted"/>
<evidence type="ECO:0000256" key="1">
    <source>
        <dbReference type="SAM" id="MobiDB-lite"/>
    </source>
</evidence>
<evidence type="ECO:0000313" key="3">
    <source>
        <dbReference type="Proteomes" id="UP000593564"/>
    </source>
</evidence>
<dbReference type="AlphaFoldDB" id="A0A7J7H6S5"/>
<comment type="caution">
    <text evidence="2">The sequence shown here is derived from an EMBL/GenBank/DDBJ whole genome shotgun (WGS) entry which is preliminary data.</text>
</comment>
<dbReference type="PANTHER" id="PTHR47361:SF4">
    <property type="entry name" value="RING_U-BOX SUPERFAMILY PROTEIN"/>
    <property type="match status" value="1"/>
</dbReference>
<protein>
    <submittedName>
        <fullName evidence="2">Uncharacterized protein</fullName>
    </submittedName>
</protein>
<feature type="region of interest" description="Disordered" evidence="1">
    <location>
        <begin position="295"/>
        <end position="317"/>
    </location>
</feature>
<keyword evidence="3" id="KW-1185">Reference proteome</keyword>
<dbReference type="EMBL" id="JACBKZ010000006">
    <property type="protein sequence ID" value="KAF5948195.1"/>
    <property type="molecule type" value="Genomic_DNA"/>
</dbReference>